<dbReference type="PANTHER" id="PTHR35007">
    <property type="entry name" value="INTEGRAL MEMBRANE PROTEIN-RELATED"/>
    <property type="match status" value="1"/>
</dbReference>
<organism evidence="2 3">
    <name type="scientific">Actinoplanes ianthinogenes</name>
    <dbReference type="NCBI Taxonomy" id="122358"/>
    <lineage>
        <taxon>Bacteria</taxon>
        <taxon>Bacillati</taxon>
        <taxon>Actinomycetota</taxon>
        <taxon>Actinomycetes</taxon>
        <taxon>Micromonosporales</taxon>
        <taxon>Micromonosporaceae</taxon>
        <taxon>Actinoplanes</taxon>
    </lineage>
</organism>
<dbReference type="Proteomes" id="UP000676967">
    <property type="component" value="Chromosome"/>
</dbReference>
<feature type="transmembrane region" description="Helical" evidence="1">
    <location>
        <begin position="215"/>
        <end position="234"/>
    </location>
</feature>
<reference evidence="2 3" key="1">
    <citation type="submission" date="2020-08" db="EMBL/GenBank/DDBJ databases">
        <title>Whole genome shotgun sequence of Actinoplanes ianthinogenes NBRC 13996.</title>
        <authorList>
            <person name="Komaki H."/>
            <person name="Tamura T."/>
        </authorList>
    </citation>
    <scope>NUCLEOTIDE SEQUENCE [LARGE SCALE GENOMIC DNA]</scope>
    <source>
        <strain evidence="2 3">NBRC 13996</strain>
    </source>
</reference>
<keyword evidence="1" id="KW-1133">Transmembrane helix</keyword>
<accession>A0ABN6CEF4</accession>
<protein>
    <recommendedName>
        <fullName evidence="4">Tight adherence protein B</fullName>
    </recommendedName>
</protein>
<keyword evidence="1" id="KW-0472">Membrane</keyword>
<evidence type="ECO:0000313" key="2">
    <source>
        <dbReference type="EMBL" id="BCJ43906.1"/>
    </source>
</evidence>
<feature type="transmembrane region" description="Helical" evidence="1">
    <location>
        <begin position="52"/>
        <end position="80"/>
    </location>
</feature>
<proteinExistence type="predicted"/>
<evidence type="ECO:0000313" key="3">
    <source>
        <dbReference type="Proteomes" id="UP000676967"/>
    </source>
</evidence>
<feature type="transmembrane region" description="Helical" evidence="1">
    <location>
        <begin position="183"/>
        <end position="203"/>
    </location>
</feature>
<evidence type="ECO:0008006" key="4">
    <source>
        <dbReference type="Google" id="ProtNLM"/>
    </source>
</evidence>
<dbReference type="RefSeq" id="WP_189334530.1">
    <property type="nucleotide sequence ID" value="NZ_AP023356.1"/>
</dbReference>
<dbReference type="PANTHER" id="PTHR35007:SF4">
    <property type="entry name" value="CONSERVED TRANSMEMBRANE PROTEIN-RELATED"/>
    <property type="match status" value="1"/>
</dbReference>
<name>A0ABN6CEF4_9ACTN</name>
<sequence length="242" mass="24247">MIGVPAACLVGCVAAIAWPGPGVLARLSGRTRGFSVDLSRLRRLPDSLDRRAVFVVTGAAALAGFLLGGPVAALVLAVYGGLATRAWARRGTRKRAAATRAAALEALAALVADLRAGLPPVMVNASGPVGGDERISRLSGAVWRLADHTGAPAADLLGRIEADARAADRAASTAAAQAAGAQVTAVLLAVLPLAGVGLGYLIGADPLHILLRTPVGAACAAGALLLQCGGLGWARRLMNGPR</sequence>
<keyword evidence="3" id="KW-1185">Reference proteome</keyword>
<keyword evidence="1" id="KW-0812">Transmembrane</keyword>
<evidence type="ECO:0000256" key="1">
    <source>
        <dbReference type="SAM" id="Phobius"/>
    </source>
</evidence>
<gene>
    <name evidence="2" type="ORF">Aiant_45630</name>
</gene>
<dbReference type="EMBL" id="AP023356">
    <property type="protein sequence ID" value="BCJ43906.1"/>
    <property type="molecule type" value="Genomic_DNA"/>
</dbReference>